<protein>
    <recommendedName>
        <fullName evidence="5">Homeobox protein unplugged</fullName>
    </recommendedName>
</protein>
<feature type="DNA-binding region" description="Homeobox" evidence="6">
    <location>
        <begin position="269"/>
        <end position="328"/>
    </location>
</feature>
<evidence type="ECO:0000256" key="5">
    <source>
        <dbReference type="ARBA" id="ARBA00068822"/>
    </source>
</evidence>
<dbReference type="InterPro" id="IPR009057">
    <property type="entry name" value="Homeodomain-like_sf"/>
</dbReference>
<dbReference type="InterPro" id="IPR017970">
    <property type="entry name" value="Homeobox_CS"/>
</dbReference>
<keyword evidence="2 6" id="KW-0238">DNA-binding</keyword>
<evidence type="ECO:0000259" key="9">
    <source>
        <dbReference type="PROSITE" id="PS50071"/>
    </source>
</evidence>
<accession>A0A8D8CMB1</accession>
<keyword evidence="4 6" id="KW-0539">Nucleus</keyword>
<dbReference type="GO" id="GO:0005634">
    <property type="term" value="C:nucleus"/>
    <property type="evidence" value="ECO:0007669"/>
    <property type="project" value="UniProtKB-SubCell"/>
</dbReference>
<feature type="compositionally biased region" description="Low complexity" evidence="8">
    <location>
        <begin position="178"/>
        <end position="191"/>
    </location>
</feature>
<dbReference type="FunFam" id="1.10.10.60:FF:000360">
    <property type="entry name" value="Gastrulation brain homeobox"/>
    <property type="match status" value="1"/>
</dbReference>
<sequence length="424" mass="44922">MDKATTELIQPEEPLKLSRLGNTSFSIENLIAGSTTTTTRSQSPAERFPGDSAGQYLAAGYNAAAMLSFTNFPLYNPWVGYLSQTANEKLSQLFALGGGAAVSSAGDKQRVAHKSGVGVGPSDPTPESAANGLEQYFGAANVRRSFYGESGTNNSGRIYLRNFNSDLAATGTAGQPESVQQDSQDSSRQSSYLNIDRDDEGEEEGMIRGGGGIDSNDDGSYSDDISLSMSPTGCGKSGDLDESDSEACTDDEANPKSSGGGAGDNCSKSRRRRTAFTSEQLLELEREFHAKKYLSLTERSQIATSLKLSEVQVKIWFQNRRAKWKRVKAGLNSHGLANRGAGGAGGPGGAGTGGGGTKIVVPIPVHVNRFAIRSQHQQMEKMNLVGPKAELRKDLGLEPSSFERFGLAKVIGAPKPHPPPAGTF</sequence>
<feature type="region of interest" description="Disordered" evidence="8">
    <location>
        <begin position="169"/>
        <end position="271"/>
    </location>
</feature>
<evidence type="ECO:0000256" key="7">
    <source>
        <dbReference type="RuleBase" id="RU000682"/>
    </source>
</evidence>
<dbReference type="InterPro" id="IPR020479">
    <property type="entry name" value="HD_metazoa"/>
</dbReference>
<dbReference type="PROSITE" id="PS00027">
    <property type="entry name" value="HOMEOBOX_1"/>
    <property type="match status" value="1"/>
</dbReference>
<dbReference type="SUPFAM" id="SSF46689">
    <property type="entry name" value="Homeodomain-like"/>
    <property type="match status" value="1"/>
</dbReference>
<evidence type="ECO:0000256" key="3">
    <source>
        <dbReference type="ARBA" id="ARBA00023155"/>
    </source>
</evidence>
<feature type="domain" description="Homeobox" evidence="9">
    <location>
        <begin position="267"/>
        <end position="327"/>
    </location>
</feature>
<dbReference type="PROSITE" id="PS50071">
    <property type="entry name" value="HOMEOBOX_2"/>
    <property type="match status" value="1"/>
</dbReference>
<evidence type="ECO:0000256" key="1">
    <source>
        <dbReference type="ARBA" id="ARBA00004123"/>
    </source>
</evidence>
<evidence type="ECO:0000256" key="6">
    <source>
        <dbReference type="PROSITE-ProRule" id="PRU00108"/>
    </source>
</evidence>
<evidence type="ECO:0000256" key="4">
    <source>
        <dbReference type="ARBA" id="ARBA00023242"/>
    </source>
</evidence>
<dbReference type="InterPro" id="IPR042982">
    <property type="entry name" value="GBX-1/2"/>
</dbReference>
<dbReference type="EMBL" id="HBUE01132357">
    <property type="protein sequence ID" value="CAG6497049.1"/>
    <property type="molecule type" value="Transcribed_RNA"/>
</dbReference>
<organism evidence="10">
    <name type="scientific">Culex pipiens</name>
    <name type="common">House mosquito</name>
    <dbReference type="NCBI Taxonomy" id="7175"/>
    <lineage>
        <taxon>Eukaryota</taxon>
        <taxon>Metazoa</taxon>
        <taxon>Ecdysozoa</taxon>
        <taxon>Arthropoda</taxon>
        <taxon>Hexapoda</taxon>
        <taxon>Insecta</taxon>
        <taxon>Pterygota</taxon>
        <taxon>Neoptera</taxon>
        <taxon>Endopterygota</taxon>
        <taxon>Diptera</taxon>
        <taxon>Nematocera</taxon>
        <taxon>Culicoidea</taxon>
        <taxon>Culicidae</taxon>
        <taxon>Culicinae</taxon>
        <taxon>Culicini</taxon>
        <taxon>Culex</taxon>
        <taxon>Culex</taxon>
    </lineage>
</organism>
<proteinExistence type="predicted"/>
<dbReference type="PANTHER" id="PTHR24334">
    <property type="entry name" value="HOMEOBOX PROTEIN GBX"/>
    <property type="match status" value="1"/>
</dbReference>
<dbReference type="Gene3D" id="1.10.10.60">
    <property type="entry name" value="Homeodomain-like"/>
    <property type="match status" value="1"/>
</dbReference>
<dbReference type="SMART" id="SM00389">
    <property type="entry name" value="HOX"/>
    <property type="match status" value="1"/>
</dbReference>
<dbReference type="CDD" id="cd00086">
    <property type="entry name" value="homeodomain"/>
    <property type="match status" value="1"/>
</dbReference>
<dbReference type="AlphaFoldDB" id="A0A8D8CMB1"/>
<name>A0A8D8CMB1_CULPI</name>
<comment type="subcellular location">
    <subcellularLocation>
        <location evidence="1 6 7">Nucleus</location>
    </subcellularLocation>
</comment>
<dbReference type="GO" id="GO:0000977">
    <property type="term" value="F:RNA polymerase II transcription regulatory region sequence-specific DNA binding"/>
    <property type="evidence" value="ECO:0007669"/>
    <property type="project" value="TreeGrafter"/>
</dbReference>
<evidence type="ECO:0000313" key="10">
    <source>
        <dbReference type="EMBL" id="CAG6497049.1"/>
    </source>
</evidence>
<reference evidence="10" key="1">
    <citation type="submission" date="2021-05" db="EMBL/GenBank/DDBJ databases">
        <authorList>
            <person name="Alioto T."/>
            <person name="Alioto T."/>
            <person name="Gomez Garrido J."/>
        </authorList>
    </citation>
    <scope>NUCLEOTIDE SEQUENCE</scope>
</reference>
<dbReference type="GO" id="GO:0000981">
    <property type="term" value="F:DNA-binding transcription factor activity, RNA polymerase II-specific"/>
    <property type="evidence" value="ECO:0007669"/>
    <property type="project" value="InterPro"/>
</dbReference>
<dbReference type="Pfam" id="PF00046">
    <property type="entry name" value="Homeodomain"/>
    <property type="match status" value="1"/>
</dbReference>
<dbReference type="PANTHER" id="PTHR24334:SF0">
    <property type="entry name" value="HOMEOBOX PROTEIN UNPLUGGED"/>
    <property type="match status" value="1"/>
</dbReference>
<feature type="compositionally biased region" description="Acidic residues" evidence="8">
    <location>
        <begin position="240"/>
        <end position="252"/>
    </location>
</feature>
<evidence type="ECO:0000256" key="8">
    <source>
        <dbReference type="SAM" id="MobiDB-lite"/>
    </source>
</evidence>
<evidence type="ECO:0000256" key="2">
    <source>
        <dbReference type="ARBA" id="ARBA00023125"/>
    </source>
</evidence>
<dbReference type="PRINTS" id="PR00024">
    <property type="entry name" value="HOMEOBOX"/>
</dbReference>
<keyword evidence="3 6" id="KW-0371">Homeobox</keyword>
<dbReference type="InterPro" id="IPR001356">
    <property type="entry name" value="HD"/>
</dbReference>
<dbReference type="GO" id="GO:0051960">
    <property type="term" value="P:regulation of nervous system development"/>
    <property type="evidence" value="ECO:0007669"/>
    <property type="project" value="TreeGrafter"/>
</dbReference>